<dbReference type="PANTHER" id="PTHR34832:SF1">
    <property type="entry name" value="CENTROMERE PROTEIN W"/>
    <property type="match status" value="1"/>
</dbReference>
<dbReference type="GO" id="GO:0000278">
    <property type="term" value="P:mitotic cell cycle"/>
    <property type="evidence" value="ECO:0007669"/>
    <property type="project" value="TreeGrafter"/>
</dbReference>
<evidence type="ECO:0000259" key="8">
    <source>
        <dbReference type="Pfam" id="PF00808"/>
    </source>
</evidence>
<organism evidence="9 10">
    <name type="scientific">Cladophialophora psammophila CBS 110553</name>
    <dbReference type="NCBI Taxonomy" id="1182543"/>
    <lineage>
        <taxon>Eukaryota</taxon>
        <taxon>Fungi</taxon>
        <taxon>Dikarya</taxon>
        <taxon>Ascomycota</taxon>
        <taxon>Pezizomycotina</taxon>
        <taxon>Eurotiomycetes</taxon>
        <taxon>Chaetothyriomycetidae</taxon>
        <taxon>Chaetothyriales</taxon>
        <taxon>Herpotrichiellaceae</taxon>
        <taxon>Cladophialophora</taxon>
    </lineage>
</organism>
<accession>W9WCU8</accession>
<reference evidence="9 10" key="1">
    <citation type="submission" date="2013-03" db="EMBL/GenBank/DDBJ databases">
        <title>The Genome Sequence of Cladophialophora psammophila CBS 110553.</title>
        <authorList>
            <consortium name="The Broad Institute Genomics Platform"/>
            <person name="Cuomo C."/>
            <person name="de Hoog S."/>
            <person name="Gorbushina A."/>
            <person name="Walker B."/>
            <person name="Young S.K."/>
            <person name="Zeng Q."/>
            <person name="Gargeya S."/>
            <person name="Fitzgerald M."/>
            <person name="Haas B."/>
            <person name="Abouelleil A."/>
            <person name="Allen A.W."/>
            <person name="Alvarado L."/>
            <person name="Arachchi H.M."/>
            <person name="Berlin A.M."/>
            <person name="Chapman S.B."/>
            <person name="Gainer-Dewar J."/>
            <person name="Goldberg J."/>
            <person name="Griggs A."/>
            <person name="Gujja S."/>
            <person name="Hansen M."/>
            <person name="Howarth C."/>
            <person name="Imamovic A."/>
            <person name="Ireland A."/>
            <person name="Larimer J."/>
            <person name="McCowan C."/>
            <person name="Murphy C."/>
            <person name="Pearson M."/>
            <person name="Poon T.W."/>
            <person name="Priest M."/>
            <person name="Roberts A."/>
            <person name="Saif S."/>
            <person name="Shea T."/>
            <person name="Sisk P."/>
            <person name="Sykes S."/>
            <person name="Wortman J."/>
            <person name="Nusbaum C."/>
            <person name="Birren B."/>
        </authorList>
    </citation>
    <scope>NUCLEOTIDE SEQUENCE [LARGE SCALE GENOMIC DNA]</scope>
    <source>
        <strain evidence="9 10">CBS 110553</strain>
    </source>
</reference>
<dbReference type="OrthoDB" id="2543597at2759"/>
<evidence type="ECO:0000256" key="1">
    <source>
        <dbReference type="ARBA" id="ARBA00004123"/>
    </source>
</evidence>
<evidence type="ECO:0000256" key="5">
    <source>
        <dbReference type="ARBA" id="ARBA00023242"/>
    </source>
</evidence>
<dbReference type="InterPro" id="IPR009072">
    <property type="entry name" value="Histone-fold"/>
</dbReference>
<dbReference type="AlphaFoldDB" id="W9WCU8"/>
<comment type="caution">
    <text evidence="9">The sequence shown here is derived from an EMBL/GenBank/DDBJ whole genome shotgun (WGS) entry which is preliminary data.</text>
</comment>
<keyword evidence="6" id="KW-0137">Centromere</keyword>
<name>W9WCU8_9EURO</name>
<dbReference type="EMBL" id="AMGX01000023">
    <property type="protein sequence ID" value="EXJ65798.1"/>
    <property type="molecule type" value="Genomic_DNA"/>
</dbReference>
<keyword evidence="3" id="KW-0158">Chromosome</keyword>
<dbReference type="GO" id="GO:0007059">
    <property type="term" value="P:chromosome segregation"/>
    <property type="evidence" value="ECO:0007669"/>
    <property type="project" value="TreeGrafter"/>
</dbReference>
<comment type="similarity">
    <text evidence="7">Belongs to the CENP-W/WIP1 family.</text>
</comment>
<keyword evidence="5" id="KW-0539">Nucleus</keyword>
<dbReference type="Pfam" id="PF00808">
    <property type="entry name" value="CBFD_NFYB_HMF"/>
    <property type="match status" value="1"/>
</dbReference>
<comment type="subcellular location">
    <subcellularLocation>
        <location evidence="2">Chromosome</location>
        <location evidence="2">Centromere</location>
        <location evidence="2">Kinetochore</location>
    </subcellularLocation>
    <subcellularLocation>
        <location evidence="1">Nucleus</location>
    </subcellularLocation>
</comment>
<dbReference type="GO" id="GO:0051382">
    <property type="term" value="P:kinetochore assembly"/>
    <property type="evidence" value="ECO:0007669"/>
    <property type="project" value="TreeGrafter"/>
</dbReference>
<evidence type="ECO:0000313" key="9">
    <source>
        <dbReference type="EMBL" id="EXJ65798.1"/>
    </source>
</evidence>
<dbReference type="eggNOG" id="ENOG502R8QV">
    <property type="taxonomic scope" value="Eukaryota"/>
</dbReference>
<feature type="domain" description="Transcription factor CBF/NF-Y/archaeal histone" evidence="8">
    <location>
        <begin position="14"/>
        <end position="67"/>
    </location>
</feature>
<evidence type="ECO:0000256" key="2">
    <source>
        <dbReference type="ARBA" id="ARBA00004629"/>
    </source>
</evidence>
<protein>
    <recommendedName>
        <fullName evidence="8">Transcription factor CBF/NF-Y/archaeal histone domain-containing protein</fullName>
    </recommendedName>
</protein>
<dbReference type="Gene3D" id="1.10.20.10">
    <property type="entry name" value="Histone, subunit A"/>
    <property type="match status" value="1"/>
</dbReference>
<dbReference type="PANTHER" id="PTHR34832">
    <property type="entry name" value="CENTROMERE PROTEIN W"/>
    <property type="match status" value="1"/>
</dbReference>
<dbReference type="RefSeq" id="XP_007749802.1">
    <property type="nucleotide sequence ID" value="XM_007751612.1"/>
</dbReference>
<dbReference type="InterPro" id="IPR003958">
    <property type="entry name" value="CBFA_NFYB_domain"/>
</dbReference>
<proteinExistence type="inferred from homology"/>
<gene>
    <name evidence="9" type="ORF">A1O5_11039</name>
</gene>
<dbReference type="InterPro" id="IPR052484">
    <property type="entry name" value="CENP-W/WIP1"/>
</dbReference>
<dbReference type="Proteomes" id="UP000019471">
    <property type="component" value="Unassembled WGS sequence"/>
</dbReference>
<sequence>MTSTKRTYSRPTLRKILRAHSRKKVGTNVDPLVFLNYILFIEELMQTATRKAHSERNKTVTAKDIRKVTISALRRFKG</sequence>
<dbReference type="SUPFAM" id="SSF47113">
    <property type="entry name" value="Histone-fold"/>
    <property type="match status" value="1"/>
</dbReference>
<keyword evidence="4" id="KW-0995">Kinetochore</keyword>
<dbReference type="GO" id="GO:0005654">
    <property type="term" value="C:nucleoplasm"/>
    <property type="evidence" value="ECO:0007669"/>
    <property type="project" value="TreeGrafter"/>
</dbReference>
<dbReference type="GeneID" id="19195729"/>
<keyword evidence="10" id="KW-1185">Reference proteome</keyword>
<evidence type="ECO:0000256" key="6">
    <source>
        <dbReference type="ARBA" id="ARBA00023328"/>
    </source>
</evidence>
<dbReference type="STRING" id="1182543.W9WCU8"/>
<evidence type="ECO:0000313" key="10">
    <source>
        <dbReference type="Proteomes" id="UP000019471"/>
    </source>
</evidence>
<dbReference type="CDD" id="cd13732">
    <property type="entry name" value="HFD_CENP-W"/>
    <property type="match status" value="1"/>
</dbReference>
<dbReference type="HOGENOM" id="CLU_159428_1_0_1"/>
<evidence type="ECO:0000256" key="3">
    <source>
        <dbReference type="ARBA" id="ARBA00022454"/>
    </source>
</evidence>
<evidence type="ECO:0000256" key="7">
    <source>
        <dbReference type="ARBA" id="ARBA00038432"/>
    </source>
</evidence>
<dbReference type="GO" id="GO:0000776">
    <property type="term" value="C:kinetochore"/>
    <property type="evidence" value="ECO:0007669"/>
    <property type="project" value="UniProtKB-KW"/>
</dbReference>
<evidence type="ECO:0000256" key="4">
    <source>
        <dbReference type="ARBA" id="ARBA00022838"/>
    </source>
</evidence>
<dbReference type="GO" id="GO:0046982">
    <property type="term" value="F:protein heterodimerization activity"/>
    <property type="evidence" value="ECO:0007669"/>
    <property type="project" value="InterPro"/>
</dbReference>